<comment type="catalytic activity">
    <reaction evidence="2 11">
        <text>glutathione + H2O = L-cysteinylglycine + L-glutamate</text>
        <dbReference type="Rhea" id="RHEA:28807"/>
        <dbReference type="ChEBI" id="CHEBI:15377"/>
        <dbReference type="ChEBI" id="CHEBI:29985"/>
        <dbReference type="ChEBI" id="CHEBI:57925"/>
        <dbReference type="ChEBI" id="CHEBI:61694"/>
        <dbReference type="EC" id="3.4.19.13"/>
    </reaction>
</comment>
<gene>
    <name evidence="14" type="ORF">GCM10017621_06750</name>
</gene>
<keyword evidence="5 11" id="KW-0378">Hydrolase</keyword>
<feature type="binding site" evidence="10">
    <location>
        <position position="114"/>
    </location>
    <ligand>
        <name>L-glutamate</name>
        <dbReference type="ChEBI" id="CHEBI:29985"/>
    </ligand>
</feature>
<dbReference type="Gene3D" id="3.60.20.40">
    <property type="match status" value="1"/>
</dbReference>
<name>A0A9W6IIW2_9PROT</name>
<evidence type="ECO:0000313" key="15">
    <source>
        <dbReference type="Proteomes" id="UP001143486"/>
    </source>
</evidence>
<evidence type="ECO:0000256" key="5">
    <source>
        <dbReference type="ARBA" id="ARBA00022801"/>
    </source>
</evidence>
<evidence type="ECO:0000256" key="7">
    <source>
        <dbReference type="ARBA" id="ARBA00023315"/>
    </source>
</evidence>
<accession>A0A9W6IIW2</accession>
<keyword evidence="4 11" id="KW-0808">Transferase</keyword>
<feature type="binding site" evidence="10">
    <location>
        <begin position="468"/>
        <end position="469"/>
    </location>
    <ligand>
        <name>L-glutamate</name>
        <dbReference type="ChEBI" id="CHEBI:29985"/>
    </ligand>
</feature>
<dbReference type="GO" id="GO:0006751">
    <property type="term" value="P:glutathione catabolic process"/>
    <property type="evidence" value="ECO:0007669"/>
    <property type="project" value="UniProtKB-UniRule"/>
</dbReference>
<feature type="binding site" evidence="10">
    <location>
        <position position="491"/>
    </location>
    <ligand>
        <name>L-glutamate</name>
        <dbReference type="ChEBI" id="CHEBI:29985"/>
    </ligand>
</feature>
<dbReference type="EC" id="3.4.19.13" evidence="11"/>
<dbReference type="InterPro" id="IPR043137">
    <property type="entry name" value="GGT_ssub_C"/>
</dbReference>
<dbReference type="SUPFAM" id="SSF56235">
    <property type="entry name" value="N-terminal nucleophile aminohydrolases (Ntn hydrolases)"/>
    <property type="match status" value="1"/>
</dbReference>
<feature type="binding site" evidence="10">
    <location>
        <position position="443"/>
    </location>
    <ligand>
        <name>L-glutamate</name>
        <dbReference type="ChEBI" id="CHEBI:29985"/>
    </ligand>
</feature>
<dbReference type="PRINTS" id="PR01210">
    <property type="entry name" value="GGTRANSPTASE"/>
</dbReference>
<dbReference type="InterPro" id="IPR029055">
    <property type="entry name" value="Ntn_hydrolases_N"/>
</dbReference>
<evidence type="ECO:0000256" key="11">
    <source>
        <dbReference type="RuleBase" id="RU368036"/>
    </source>
</evidence>
<feature type="chain" id="PRO_5040920973" description="Glutathione hydrolase proenzyme" evidence="13">
    <location>
        <begin position="24"/>
        <end position="585"/>
    </location>
</feature>
<dbReference type="PROSITE" id="PS51257">
    <property type="entry name" value="PROKAR_LIPOPROTEIN"/>
    <property type="match status" value="1"/>
</dbReference>
<dbReference type="GO" id="GO:0103068">
    <property type="term" value="F:leukotriene C4 gamma-glutamyl transferase activity"/>
    <property type="evidence" value="ECO:0007669"/>
    <property type="project" value="UniProtKB-EC"/>
</dbReference>
<evidence type="ECO:0000256" key="10">
    <source>
        <dbReference type="PIRSR" id="PIRSR600101-2"/>
    </source>
</evidence>
<evidence type="ECO:0000256" key="8">
    <source>
        <dbReference type="ARBA" id="ARBA00047417"/>
    </source>
</evidence>
<comment type="pathway">
    <text evidence="11">Sulfur metabolism; glutathione metabolism.</text>
</comment>
<proteinExistence type="inferred from homology"/>
<feature type="active site" description="Nucleophile" evidence="9">
    <location>
        <position position="403"/>
    </location>
</feature>
<comment type="similarity">
    <text evidence="3 11">Belongs to the gamma-glutamyltransferase family.</text>
</comment>
<dbReference type="InterPro" id="IPR000101">
    <property type="entry name" value="GGT_peptidase"/>
</dbReference>
<keyword evidence="11" id="KW-0317">Glutathione biosynthesis</keyword>
<sequence length="585" mass="61367">MLRMFETTTAITASLLLAACSQAGQDAGPAAPAPAPDSTAQAPAEGPAMVAAANPLAVEAGLEALRNGGDAVDAAIAVQAVLGLVEPQSSGLGGGAFMLYYDAQTGELTAYDGREKAPAAAGPDLFIDPETGEPLSFFDAIFSGHSIGAPGAVAMLAMAHGDHGTLDWADGFTAATELAENGFEVSPRLHNLIAGVAPRTPLDEWEATRDYFFTDEGEALPAGHLLRNPDYAATTRALAEDWRNLYTGRIAEEIVAAVQAGPRPGTLTLEDLANYEPVRREAICRDYREWSVCGMPPPASGGVSVNEILGLLEPYDMSQTGPDTVEGWRRFIEASRLAYADRDAYIGDPDFVFVPAEGLLDTDYIATRSALIDRDTAIEHAVPGIPEGVDAPGADATADVPGTSHFVIVDSDGDVVSMTTTVESIFGSHRMAGGFLLNNQLTDFSRDPRDAEGRLVPNAPDGGKRPRSSMSPTIVFDADGHFELATGSPGGSSIIGYVAKSLVGMLDWELTPQDAVALPNVVARGDTVRIEDGMPADVLEGLRELGFTLDANRGENSGLHAVRRLEDGSLIGGADPRREGVALEP</sequence>
<dbReference type="GO" id="GO:0006750">
    <property type="term" value="P:glutathione biosynthetic process"/>
    <property type="evidence" value="ECO:0007669"/>
    <property type="project" value="UniProtKB-KW"/>
</dbReference>
<dbReference type="RefSeq" id="WP_271185560.1">
    <property type="nucleotide sequence ID" value="NZ_BSFE01000002.1"/>
</dbReference>
<comment type="catalytic activity">
    <reaction evidence="1 11">
        <text>an S-substituted glutathione + H2O = an S-substituted L-cysteinylglycine + L-glutamate</text>
        <dbReference type="Rhea" id="RHEA:59468"/>
        <dbReference type="ChEBI" id="CHEBI:15377"/>
        <dbReference type="ChEBI" id="CHEBI:29985"/>
        <dbReference type="ChEBI" id="CHEBI:90779"/>
        <dbReference type="ChEBI" id="CHEBI:143103"/>
        <dbReference type="EC" id="3.4.19.13"/>
    </reaction>
</comment>
<comment type="subunit">
    <text evidence="11">This enzyme consists of two polypeptide chains, which are synthesized in precursor form from a single polypeptide.</text>
</comment>
<dbReference type="NCBIfam" id="TIGR00066">
    <property type="entry name" value="g_glut_trans"/>
    <property type="match status" value="1"/>
</dbReference>
<comment type="PTM">
    <text evidence="11">Cleaved by autocatalysis into a large and a small subunit.</text>
</comment>
<feature type="region of interest" description="Disordered" evidence="12">
    <location>
        <begin position="447"/>
        <end position="469"/>
    </location>
</feature>
<evidence type="ECO:0000313" key="14">
    <source>
        <dbReference type="EMBL" id="GLK51167.1"/>
    </source>
</evidence>
<dbReference type="PANTHER" id="PTHR43199:SF1">
    <property type="entry name" value="GLUTATHIONE HYDROLASE PROENZYME"/>
    <property type="match status" value="1"/>
</dbReference>
<organism evidence="14 15">
    <name type="scientific">Maricaulis virginensis</name>
    <dbReference type="NCBI Taxonomy" id="144022"/>
    <lineage>
        <taxon>Bacteria</taxon>
        <taxon>Pseudomonadati</taxon>
        <taxon>Pseudomonadota</taxon>
        <taxon>Alphaproteobacteria</taxon>
        <taxon>Maricaulales</taxon>
        <taxon>Maricaulaceae</taxon>
        <taxon>Maricaulis</taxon>
    </lineage>
</organism>
<evidence type="ECO:0000256" key="3">
    <source>
        <dbReference type="ARBA" id="ARBA00009381"/>
    </source>
</evidence>
<keyword evidence="6 11" id="KW-0865">Zymogen</keyword>
<keyword evidence="15" id="KW-1185">Reference proteome</keyword>
<evidence type="ECO:0000256" key="2">
    <source>
        <dbReference type="ARBA" id="ARBA00001089"/>
    </source>
</evidence>
<evidence type="ECO:0000256" key="12">
    <source>
        <dbReference type="SAM" id="MobiDB-lite"/>
    </source>
</evidence>
<keyword evidence="13" id="KW-0732">Signal</keyword>
<comment type="catalytic activity">
    <reaction evidence="8 11">
        <text>an N-terminal (5-L-glutamyl)-[peptide] + an alpha-amino acid = 5-L-glutamyl amino acid + an N-terminal L-alpha-aminoacyl-[peptide]</text>
        <dbReference type="Rhea" id="RHEA:23904"/>
        <dbReference type="Rhea" id="RHEA-COMP:9780"/>
        <dbReference type="Rhea" id="RHEA-COMP:9795"/>
        <dbReference type="ChEBI" id="CHEBI:77644"/>
        <dbReference type="ChEBI" id="CHEBI:78597"/>
        <dbReference type="ChEBI" id="CHEBI:78599"/>
        <dbReference type="ChEBI" id="CHEBI:78608"/>
        <dbReference type="EC" id="2.3.2.2"/>
    </reaction>
</comment>
<feature type="signal peptide" evidence="13">
    <location>
        <begin position="1"/>
        <end position="23"/>
    </location>
</feature>
<reference evidence="14" key="2">
    <citation type="submission" date="2023-01" db="EMBL/GenBank/DDBJ databases">
        <authorList>
            <person name="Sun Q."/>
            <person name="Evtushenko L."/>
        </authorList>
    </citation>
    <scope>NUCLEOTIDE SEQUENCE</scope>
    <source>
        <strain evidence="14">VKM B-1513</strain>
    </source>
</reference>
<dbReference type="Proteomes" id="UP001143486">
    <property type="component" value="Unassembled WGS sequence"/>
</dbReference>
<comment type="caution">
    <text evidence="14">The sequence shown here is derived from an EMBL/GenBank/DDBJ whole genome shotgun (WGS) entry which is preliminary data.</text>
</comment>
<keyword evidence="7 11" id="KW-0012">Acyltransferase</keyword>
<dbReference type="EC" id="2.3.2.2" evidence="11"/>
<dbReference type="GO" id="GO:0036374">
    <property type="term" value="F:glutathione hydrolase activity"/>
    <property type="evidence" value="ECO:0007669"/>
    <property type="project" value="UniProtKB-UniRule"/>
</dbReference>
<feature type="region of interest" description="Disordered" evidence="12">
    <location>
        <begin position="26"/>
        <end position="46"/>
    </location>
</feature>
<dbReference type="AlphaFoldDB" id="A0A9W6IIW2"/>
<protein>
    <recommendedName>
        <fullName evidence="11">Glutathione hydrolase proenzyme</fullName>
        <ecNumber evidence="11">2.3.2.2</ecNumber>
        <ecNumber evidence="11">3.4.19.13</ecNumber>
    </recommendedName>
    <component>
        <recommendedName>
            <fullName evidence="11">Glutathione hydrolase large chain</fullName>
        </recommendedName>
    </component>
    <component>
        <recommendedName>
            <fullName evidence="11">Glutathione hydrolase small chain</fullName>
        </recommendedName>
    </component>
</protein>
<dbReference type="Pfam" id="PF01019">
    <property type="entry name" value="G_glu_transpept"/>
    <property type="match status" value="1"/>
</dbReference>
<reference evidence="14" key="1">
    <citation type="journal article" date="2014" name="Int. J. Syst. Evol. Microbiol.">
        <title>Complete genome sequence of Corynebacterium casei LMG S-19264T (=DSM 44701T), isolated from a smear-ripened cheese.</title>
        <authorList>
            <consortium name="US DOE Joint Genome Institute (JGI-PGF)"/>
            <person name="Walter F."/>
            <person name="Albersmeier A."/>
            <person name="Kalinowski J."/>
            <person name="Ruckert C."/>
        </authorList>
    </citation>
    <scope>NUCLEOTIDE SEQUENCE</scope>
    <source>
        <strain evidence="14">VKM B-1513</strain>
    </source>
</reference>
<dbReference type="InterPro" id="IPR051792">
    <property type="entry name" value="GGT_bact"/>
</dbReference>
<dbReference type="EMBL" id="BSFE01000002">
    <property type="protein sequence ID" value="GLK51167.1"/>
    <property type="molecule type" value="Genomic_DNA"/>
</dbReference>
<dbReference type="Gene3D" id="1.10.246.130">
    <property type="match status" value="1"/>
</dbReference>
<dbReference type="InterPro" id="IPR043138">
    <property type="entry name" value="GGT_lsub"/>
</dbReference>
<evidence type="ECO:0000256" key="9">
    <source>
        <dbReference type="PIRSR" id="PIRSR600101-1"/>
    </source>
</evidence>
<evidence type="ECO:0000256" key="6">
    <source>
        <dbReference type="ARBA" id="ARBA00023145"/>
    </source>
</evidence>
<dbReference type="PANTHER" id="PTHR43199">
    <property type="entry name" value="GLUTATHIONE HYDROLASE"/>
    <property type="match status" value="1"/>
</dbReference>
<evidence type="ECO:0000256" key="1">
    <source>
        <dbReference type="ARBA" id="ARBA00001049"/>
    </source>
</evidence>
<evidence type="ECO:0000256" key="4">
    <source>
        <dbReference type="ARBA" id="ARBA00022679"/>
    </source>
</evidence>
<evidence type="ECO:0000256" key="13">
    <source>
        <dbReference type="SAM" id="SignalP"/>
    </source>
</evidence>